<gene>
    <name evidence="2" type="ORF">J0M35_10350</name>
</gene>
<reference evidence="2" key="1">
    <citation type="submission" date="2021-02" db="EMBL/GenBank/DDBJ databases">
        <title>Genome-Resolved Metagenomics of a Microbial Community Performing Photosynthetic Biological Nutrient Removal.</title>
        <authorList>
            <person name="Mcdaniel E.A."/>
        </authorList>
    </citation>
    <scope>NUCLEOTIDE SEQUENCE</scope>
    <source>
        <strain evidence="2">UWPOB_OBS1</strain>
    </source>
</reference>
<sequence>MIVYRICKQAHAALDGQGARLYGGRWNTAGKPAVYTSEHLSLAKLEYLVHVDADNLPTDLVWLEINVASGASIQEFQDSTAPTQIAAASQGDAWLAAGKSLGLMVPSAVLPIERNLILNPLHPEMTSVKILRTSEFQFDPRLFK</sequence>
<organism evidence="2 3">
    <name type="scientific">Candidatus Obscuribacter phosphatis</name>
    <dbReference type="NCBI Taxonomy" id="1906157"/>
    <lineage>
        <taxon>Bacteria</taxon>
        <taxon>Bacillati</taxon>
        <taxon>Candidatus Melainabacteria</taxon>
        <taxon>Candidatus Obscuribacterales</taxon>
        <taxon>Candidatus Obscuribacteraceae</taxon>
        <taxon>Candidatus Obscuribacter</taxon>
    </lineage>
</organism>
<feature type="domain" description="RES" evidence="1">
    <location>
        <begin position="13"/>
        <end position="132"/>
    </location>
</feature>
<dbReference type="AlphaFoldDB" id="A0A8J7TME7"/>
<protein>
    <submittedName>
        <fullName evidence="2">RES family NAD+ phosphorylase</fullName>
    </submittedName>
</protein>
<dbReference type="SMART" id="SM00953">
    <property type="entry name" value="RES"/>
    <property type="match status" value="1"/>
</dbReference>
<proteinExistence type="predicted"/>
<comment type="caution">
    <text evidence="2">The sequence shown here is derived from an EMBL/GenBank/DDBJ whole genome shotgun (WGS) entry which is preliminary data.</text>
</comment>
<dbReference type="EMBL" id="JAFLCK010000013">
    <property type="protein sequence ID" value="MBN8660755.1"/>
    <property type="molecule type" value="Genomic_DNA"/>
</dbReference>
<evidence type="ECO:0000259" key="1">
    <source>
        <dbReference type="SMART" id="SM00953"/>
    </source>
</evidence>
<dbReference type="InterPro" id="IPR014914">
    <property type="entry name" value="RES_dom"/>
</dbReference>
<dbReference type="Proteomes" id="UP000664277">
    <property type="component" value="Unassembled WGS sequence"/>
</dbReference>
<evidence type="ECO:0000313" key="2">
    <source>
        <dbReference type="EMBL" id="MBN8660755.1"/>
    </source>
</evidence>
<dbReference type="Pfam" id="PF08808">
    <property type="entry name" value="RES"/>
    <property type="match status" value="1"/>
</dbReference>
<accession>A0A8J7TME7</accession>
<name>A0A8J7TME7_9BACT</name>
<evidence type="ECO:0000313" key="3">
    <source>
        <dbReference type="Proteomes" id="UP000664277"/>
    </source>
</evidence>